<dbReference type="InterPro" id="IPR050951">
    <property type="entry name" value="Retrovirus_Pol_polyprotein"/>
</dbReference>
<dbReference type="PANTHER" id="PTHR37984:SF5">
    <property type="entry name" value="PROTEIN NYNRIN-LIKE"/>
    <property type="match status" value="1"/>
</dbReference>
<dbReference type="InterPro" id="IPR000477">
    <property type="entry name" value="RT_dom"/>
</dbReference>
<keyword evidence="4" id="KW-0378">Hydrolase</keyword>
<evidence type="ECO:0000259" key="7">
    <source>
        <dbReference type="PROSITE" id="PS50158"/>
    </source>
</evidence>
<keyword evidence="5" id="KW-0862">Zinc</keyword>
<reference evidence="9 10" key="1">
    <citation type="submission" date="2024-06" db="EMBL/GenBank/DDBJ databases">
        <title>A chromosome-level genome assembly of beet webworm, Loxostege sticticalis.</title>
        <authorList>
            <person name="Zhang Y."/>
        </authorList>
    </citation>
    <scope>NUCLEOTIDE SEQUENCE [LARGE SCALE GENOMIC DNA]</scope>
    <source>
        <strain evidence="9">AQ026</strain>
        <tissue evidence="9">Whole body</tissue>
    </source>
</reference>
<dbReference type="Gene3D" id="3.10.10.10">
    <property type="entry name" value="HIV Type 1 Reverse Transcriptase, subunit A, domain 1"/>
    <property type="match status" value="1"/>
</dbReference>
<evidence type="ECO:0000256" key="5">
    <source>
        <dbReference type="PROSITE-ProRule" id="PRU00047"/>
    </source>
</evidence>
<keyword evidence="2" id="KW-0548">Nucleotidyltransferase</keyword>
<evidence type="ECO:0000256" key="3">
    <source>
        <dbReference type="ARBA" id="ARBA00022722"/>
    </source>
</evidence>
<dbReference type="InterPro" id="IPR021109">
    <property type="entry name" value="Peptidase_aspartic_dom_sf"/>
</dbReference>
<keyword evidence="3" id="KW-0540">Nuclease</keyword>
<keyword evidence="5" id="KW-0479">Metal-binding</keyword>
<dbReference type="Gene3D" id="4.10.60.10">
    <property type="entry name" value="Zinc finger, CCHC-type"/>
    <property type="match status" value="1"/>
</dbReference>
<dbReference type="PANTHER" id="PTHR37984">
    <property type="entry name" value="PROTEIN CBG26694"/>
    <property type="match status" value="1"/>
</dbReference>
<feature type="compositionally biased region" description="Basic residues" evidence="6">
    <location>
        <begin position="12"/>
        <end position="24"/>
    </location>
</feature>
<dbReference type="PROSITE" id="PS50994">
    <property type="entry name" value="INTEGRASE"/>
    <property type="match status" value="1"/>
</dbReference>
<dbReference type="InterPro" id="IPR036875">
    <property type="entry name" value="Znf_CCHC_sf"/>
</dbReference>
<sequence>MRKKIDELRNRSTSRGRSRSRHSAFHYERHRSGSIPDRVSSRNNRRSRSHSRKRMRDSRRRIYNERISSRVSCSSDRRIPNQQTVALRNRRDSSSSSRSRSPIGSHPRQKSHDQPLSNVTVSQLVEALQVMKGSSHNENLPISSLQNVIPEFDPARQEQTIDMWLHKVNECATIYNWSEKQTIHFSLPKLSGVAKKWYQGLDTLLFSWNEWQQKLKSAFPSDENYGQLLTTMLAKRARFGENLEDYFHEKVILLNRCNITGKRAIDCIIFGIEDRSVRLGAEAAQFNSKEKLLCYLRNTRGGKGNGLDRNKNRSYEKKSDFAGRNSLASGNLKRPPIKCYNCNGEGHYKSDCPKPILKCDKCLLFGHLVEKCPNESKRSTKDKAKTVMSVLSHESPDSKYFKTASVNGTDKRCFIDFGSEASLIKESEASDITCEWSTDNSLPILRGFGKSTVRALRKATVRIMIDGVEARVVIFVVPDYVMKFPLLIGQSYTEQPHIMFKKDSDNLEILLKRPKLDLLCDEDTVVNGLTAVRVKSSPIYTGAIYVDESLRLMMNNEHCLVQGVFSLSGGIGEILVKGFSMKEFILSKDTIVARCVPARMDNLSLPELEVRCVTNCDYSPIDSSDLDIDESLSADDISRLTTLLNQYRSCFSFSLGELGKTDTVEMSIKLKDDTPVVFRPYRLSVHERSQVRDMVQDLIRHGIVRPSTSSYSSPIVLVRKKNGEVRMCIDYRALNRKTVKENYPLPRVDDQLDDLAGFKYYTTLDLKSGYYQIQINENDRHKTAFITPDGHLEFNRMPSNVTINKLKEYFSIFGAPKRLISDRGSSFTSTSFKKFVDETGIKHVLNAVATPRANGQVERYNRTLLEALTAKCIGEPESRWDTHVQEVQWGLNNTHNRGIGNRLVFRENKYPICYTRL</sequence>
<gene>
    <name evidence="9" type="ORF">ABMA27_005803</name>
</gene>
<feature type="compositionally biased region" description="Polar residues" evidence="6">
    <location>
        <begin position="69"/>
        <end position="86"/>
    </location>
</feature>
<dbReference type="SUPFAM" id="SSF57756">
    <property type="entry name" value="Retrovirus zinc finger-like domains"/>
    <property type="match status" value="1"/>
</dbReference>
<feature type="domain" description="Integrase catalytic" evidence="8">
    <location>
        <begin position="740"/>
        <end position="917"/>
    </location>
</feature>
<dbReference type="Pfam" id="PF00098">
    <property type="entry name" value="zf-CCHC"/>
    <property type="match status" value="1"/>
</dbReference>
<keyword evidence="4" id="KW-0255">Endonuclease</keyword>
<evidence type="ECO:0000256" key="2">
    <source>
        <dbReference type="ARBA" id="ARBA00022695"/>
    </source>
</evidence>
<accession>A0ABR3HGK5</accession>
<feature type="compositionally biased region" description="Basic residues" evidence="6">
    <location>
        <begin position="43"/>
        <end position="59"/>
    </location>
</feature>
<proteinExistence type="predicted"/>
<dbReference type="Gene3D" id="3.30.420.10">
    <property type="entry name" value="Ribonuclease H-like superfamily/Ribonuclease H"/>
    <property type="match status" value="1"/>
</dbReference>
<dbReference type="SMART" id="SM00343">
    <property type="entry name" value="ZnF_C2HC"/>
    <property type="match status" value="2"/>
</dbReference>
<dbReference type="SUPFAM" id="SSF53098">
    <property type="entry name" value="Ribonuclease H-like"/>
    <property type="match status" value="1"/>
</dbReference>
<dbReference type="InterPro" id="IPR043502">
    <property type="entry name" value="DNA/RNA_pol_sf"/>
</dbReference>
<dbReference type="Pfam" id="PF00078">
    <property type="entry name" value="RVT_1"/>
    <property type="match status" value="1"/>
</dbReference>
<protein>
    <recommendedName>
        <fullName evidence="11">Endonuclease</fullName>
    </recommendedName>
</protein>
<feature type="domain" description="CCHC-type" evidence="7">
    <location>
        <begin position="338"/>
        <end position="354"/>
    </location>
</feature>
<feature type="region of interest" description="Disordered" evidence="6">
    <location>
        <begin position="1"/>
        <end position="117"/>
    </location>
</feature>
<dbReference type="PROSITE" id="PS50158">
    <property type="entry name" value="ZF_CCHC"/>
    <property type="match status" value="1"/>
</dbReference>
<dbReference type="InterPro" id="IPR012337">
    <property type="entry name" value="RNaseH-like_sf"/>
</dbReference>
<dbReference type="InterPro" id="IPR001584">
    <property type="entry name" value="Integrase_cat-core"/>
</dbReference>
<evidence type="ECO:0000259" key="8">
    <source>
        <dbReference type="PROSITE" id="PS50994"/>
    </source>
</evidence>
<dbReference type="InterPro" id="IPR001878">
    <property type="entry name" value="Znf_CCHC"/>
</dbReference>
<comment type="caution">
    <text evidence="9">The sequence shown here is derived from an EMBL/GenBank/DDBJ whole genome shotgun (WGS) entry which is preliminary data.</text>
</comment>
<keyword evidence="1" id="KW-0808">Transferase</keyword>
<dbReference type="CDD" id="cd00303">
    <property type="entry name" value="retropepsin_like"/>
    <property type="match status" value="1"/>
</dbReference>
<dbReference type="CDD" id="cd01647">
    <property type="entry name" value="RT_LTR"/>
    <property type="match status" value="1"/>
</dbReference>
<keyword evidence="10" id="KW-1185">Reference proteome</keyword>
<evidence type="ECO:0000256" key="1">
    <source>
        <dbReference type="ARBA" id="ARBA00022679"/>
    </source>
</evidence>
<name>A0ABR3HGK5_LOXSC</name>
<dbReference type="SUPFAM" id="SSF56672">
    <property type="entry name" value="DNA/RNA polymerases"/>
    <property type="match status" value="1"/>
</dbReference>
<organism evidence="9 10">
    <name type="scientific">Loxostege sticticalis</name>
    <name type="common">Beet webworm moth</name>
    <dbReference type="NCBI Taxonomy" id="481309"/>
    <lineage>
        <taxon>Eukaryota</taxon>
        <taxon>Metazoa</taxon>
        <taxon>Ecdysozoa</taxon>
        <taxon>Arthropoda</taxon>
        <taxon>Hexapoda</taxon>
        <taxon>Insecta</taxon>
        <taxon>Pterygota</taxon>
        <taxon>Neoptera</taxon>
        <taxon>Endopterygota</taxon>
        <taxon>Lepidoptera</taxon>
        <taxon>Glossata</taxon>
        <taxon>Ditrysia</taxon>
        <taxon>Pyraloidea</taxon>
        <taxon>Crambidae</taxon>
        <taxon>Pyraustinae</taxon>
        <taxon>Loxostege</taxon>
    </lineage>
</organism>
<evidence type="ECO:0000256" key="4">
    <source>
        <dbReference type="ARBA" id="ARBA00022759"/>
    </source>
</evidence>
<dbReference type="InterPro" id="IPR036397">
    <property type="entry name" value="RNaseH_sf"/>
</dbReference>
<evidence type="ECO:0000313" key="10">
    <source>
        <dbReference type="Proteomes" id="UP001549920"/>
    </source>
</evidence>
<dbReference type="Proteomes" id="UP001549920">
    <property type="component" value="Unassembled WGS sequence"/>
</dbReference>
<feature type="compositionally biased region" description="Basic and acidic residues" evidence="6">
    <location>
        <begin position="1"/>
        <end position="10"/>
    </location>
</feature>
<keyword evidence="5" id="KW-0863">Zinc-finger</keyword>
<dbReference type="EMBL" id="JBEUOH010000019">
    <property type="protein sequence ID" value="KAL0869533.1"/>
    <property type="molecule type" value="Genomic_DNA"/>
</dbReference>
<evidence type="ECO:0000313" key="9">
    <source>
        <dbReference type="EMBL" id="KAL0869533.1"/>
    </source>
</evidence>
<evidence type="ECO:0008006" key="11">
    <source>
        <dbReference type="Google" id="ProtNLM"/>
    </source>
</evidence>
<evidence type="ECO:0000256" key="6">
    <source>
        <dbReference type="SAM" id="MobiDB-lite"/>
    </source>
</evidence>
<dbReference type="Gene3D" id="2.40.70.10">
    <property type="entry name" value="Acid Proteases"/>
    <property type="match status" value="1"/>
</dbReference>